<feature type="region of interest" description="Disordered" evidence="1">
    <location>
        <begin position="1"/>
        <end position="163"/>
    </location>
</feature>
<name>A0A6P4FP04_DRORH</name>
<reference evidence="2" key="1">
    <citation type="submission" date="2025-08" db="UniProtKB">
        <authorList>
            <consortium name="RefSeq"/>
        </authorList>
    </citation>
    <scope>IDENTIFICATION</scope>
</reference>
<protein>
    <submittedName>
        <fullName evidence="2">Proline-rich protein 36-like</fullName>
    </submittedName>
</protein>
<proteinExistence type="predicted"/>
<organism evidence="2">
    <name type="scientific">Drosophila rhopaloa</name>
    <name type="common">Fruit fly</name>
    <dbReference type="NCBI Taxonomy" id="1041015"/>
    <lineage>
        <taxon>Eukaryota</taxon>
        <taxon>Metazoa</taxon>
        <taxon>Ecdysozoa</taxon>
        <taxon>Arthropoda</taxon>
        <taxon>Hexapoda</taxon>
        <taxon>Insecta</taxon>
        <taxon>Pterygota</taxon>
        <taxon>Neoptera</taxon>
        <taxon>Endopterygota</taxon>
        <taxon>Diptera</taxon>
        <taxon>Brachycera</taxon>
        <taxon>Muscomorpha</taxon>
        <taxon>Ephydroidea</taxon>
        <taxon>Drosophilidae</taxon>
        <taxon>Drosophila</taxon>
        <taxon>Sophophora</taxon>
    </lineage>
</organism>
<feature type="compositionally biased region" description="Polar residues" evidence="1">
    <location>
        <begin position="1"/>
        <end position="19"/>
    </location>
</feature>
<accession>A0A6P4FP04</accession>
<evidence type="ECO:0000256" key="1">
    <source>
        <dbReference type="SAM" id="MobiDB-lite"/>
    </source>
</evidence>
<evidence type="ECO:0000313" key="2">
    <source>
        <dbReference type="RefSeq" id="XP_016986976.1"/>
    </source>
</evidence>
<gene>
    <name evidence="2" type="primary">LOC108050005</name>
</gene>
<feature type="compositionally biased region" description="Acidic residues" evidence="1">
    <location>
        <begin position="49"/>
        <end position="59"/>
    </location>
</feature>
<sequence>MGPGPSTSLPRGPSATLSRGPTTTFSFGPSTTQDESGPRRYPTGKAMEWESEPSDDEESTGQRFRRKEPTLALVPYPPPPSDTPFDTATQPTLPLGGQGPDTEAAATAAPNLEPSAAENRSPPVASATRFRLGGHATPPTAKSRSPSGRPSAPDVLQPAPRAE</sequence>
<dbReference type="RefSeq" id="XP_016986976.1">
    <property type="nucleotide sequence ID" value="XM_017131487.1"/>
</dbReference>
<dbReference type="AlphaFoldDB" id="A0A6P4FP04"/>
<feature type="compositionally biased region" description="Low complexity" evidence="1">
    <location>
        <begin position="20"/>
        <end position="32"/>
    </location>
</feature>